<keyword evidence="3" id="KW-1133">Transmembrane helix</keyword>
<comment type="caution">
    <text evidence="5">The sequence shown here is derived from an EMBL/GenBank/DDBJ whole genome shotgun (WGS) entry which is preliminary data.</text>
</comment>
<feature type="transmembrane region" description="Helical" evidence="3">
    <location>
        <begin position="12"/>
        <end position="34"/>
    </location>
</feature>
<feature type="domain" description="Motility protein B-like N-terminal" evidence="4">
    <location>
        <begin position="12"/>
        <end position="55"/>
    </location>
</feature>
<comment type="subcellular location">
    <subcellularLocation>
        <location evidence="1">Membrane</location>
    </subcellularLocation>
</comment>
<evidence type="ECO:0000313" key="5">
    <source>
        <dbReference type="EMBL" id="TKW60979.1"/>
    </source>
</evidence>
<protein>
    <recommendedName>
        <fullName evidence="4">Motility protein B-like N-terminal domain-containing protein</fullName>
    </recommendedName>
</protein>
<organism evidence="5 6">
    <name type="scientific">Blastochloris viridis</name>
    <name type="common">Rhodopseudomonas viridis</name>
    <dbReference type="NCBI Taxonomy" id="1079"/>
    <lineage>
        <taxon>Bacteria</taxon>
        <taxon>Pseudomonadati</taxon>
        <taxon>Pseudomonadota</taxon>
        <taxon>Alphaproteobacteria</taxon>
        <taxon>Hyphomicrobiales</taxon>
        <taxon>Blastochloridaceae</taxon>
        <taxon>Blastochloris</taxon>
    </lineage>
</organism>
<dbReference type="Proteomes" id="UP000320948">
    <property type="component" value="Unassembled WGS sequence"/>
</dbReference>
<dbReference type="InterPro" id="IPR025713">
    <property type="entry name" value="MotB-like_N_dom"/>
</dbReference>
<evidence type="ECO:0000259" key="4">
    <source>
        <dbReference type="Pfam" id="PF13677"/>
    </source>
</evidence>
<evidence type="ECO:0000313" key="6">
    <source>
        <dbReference type="Proteomes" id="UP000320948"/>
    </source>
</evidence>
<evidence type="ECO:0000256" key="1">
    <source>
        <dbReference type="ARBA" id="ARBA00004370"/>
    </source>
</evidence>
<evidence type="ECO:0000256" key="2">
    <source>
        <dbReference type="ARBA" id="ARBA00023136"/>
    </source>
</evidence>
<dbReference type="Pfam" id="PF13677">
    <property type="entry name" value="MotB_plug"/>
    <property type="match status" value="1"/>
</dbReference>
<gene>
    <name evidence="5" type="ORF">DI628_07270</name>
</gene>
<proteinExistence type="predicted"/>
<dbReference type="GO" id="GO:0016020">
    <property type="term" value="C:membrane"/>
    <property type="evidence" value="ECO:0007669"/>
    <property type="project" value="UniProtKB-SubCell"/>
</dbReference>
<dbReference type="AlphaFoldDB" id="A0A6N4RBE6"/>
<dbReference type="EMBL" id="VAFM01000002">
    <property type="protein sequence ID" value="TKW60979.1"/>
    <property type="molecule type" value="Genomic_DNA"/>
</dbReference>
<reference evidence="5 6" key="1">
    <citation type="journal article" date="2017" name="Nat. Commun.">
        <title>In situ click chemistry generation of cyclooxygenase-2 inhibitors.</title>
        <authorList>
            <person name="Bhardwaj A."/>
            <person name="Kaur J."/>
            <person name="Wuest M."/>
            <person name="Wuest F."/>
        </authorList>
    </citation>
    <scope>NUCLEOTIDE SEQUENCE [LARGE SCALE GENOMIC DNA]</scope>
    <source>
        <strain evidence="5">S2_018_000_R2_106</strain>
    </source>
</reference>
<keyword evidence="2 3" id="KW-0472">Membrane</keyword>
<name>A0A6N4RBE6_BLAVI</name>
<sequence length="199" mass="21533">MELKTARYQPSRTAWLISFIDLTSLMVAFFVLMFSMQTLEREKWEAISGSFKSKFASREVVVESVAEGVNNAEIRTSAVRSGLGYLNVLLQQHLEKSPGWSGLRGEETQGVRGSEMVYSIAATKQDPQAAKAEWEALGAALRGWKNPVGVRVSAPQAGLAAAAQQAQKLALILNATGVDNAFAEVVEGEPAVHLVVRAN</sequence>
<accession>A0A6N4RBE6</accession>
<evidence type="ECO:0000256" key="3">
    <source>
        <dbReference type="SAM" id="Phobius"/>
    </source>
</evidence>
<keyword evidence="3" id="KW-0812">Transmembrane</keyword>